<protein>
    <recommendedName>
        <fullName evidence="1">Thiopeptide-type bacteriocin biosynthesis domain-containing protein</fullName>
    </recommendedName>
</protein>
<evidence type="ECO:0000259" key="1">
    <source>
        <dbReference type="Pfam" id="PF14028"/>
    </source>
</evidence>
<comment type="caution">
    <text evidence="2">The sequence shown here is derived from an EMBL/GenBank/DDBJ whole genome shotgun (WGS) entry which is preliminary data.</text>
</comment>
<sequence length="240" mass="28489">MKHFFYIRYWLGGPHIRLRFTCYREEDYAAVKDHFQQSITEFIAGNDISLIDYDSFYKDSMLQNENIEHTYWCEHGSVQEIAYIPEYDRYGGEAHIARSERIFMESSKLACSINTLDYRKRIVVGLDLIYLTFKLFDYSAEAYKHYSEIWAGYTAESNIIHLYHPVFTKRLAHLSTYDFSHKTIYDDYFLTLKENIYDQGDFALIASHIHMTNNRLGIHPEFEYMMSDFIYHDSAGSIPV</sequence>
<name>A0ABS8YFZ5_9BACL</name>
<proteinExistence type="predicted"/>
<evidence type="ECO:0000313" key="2">
    <source>
        <dbReference type="EMBL" id="MCE5170626.1"/>
    </source>
</evidence>
<organism evidence="2 3">
    <name type="scientific">Paenibacillus profundus</name>
    <dbReference type="NCBI Taxonomy" id="1173085"/>
    <lineage>
        <taxon>Bacteria</taxon>
        <taxon>Bacillati</taxon>
        <taxon>Bacillota</taxon>
        <taxon>Bacilli</taxon>
        <taxon>Bacillales</taxon>
        <taxon>Paenibacillaceae</taxon>
        <taxon>Paenibacillus</taxon>
    </lineage>
</organism>
<accession>A0ABS8YFZ5</accession>
<gene>
    <name evidence="2" type="ORF">LQV63_15020</name>
</gene>
<dbReference type="InterPro" id="IPR023809">
    <property type="entry name" value="Thiopep_bacteriocin_synth_dom"/>
</dbReference>
<evidence type="ECO:0000313" key="3">
    <source>
        <dbReference type="Proteomes" id="UP001199916"/>
    </source>
</evidence>
<reference evidence="2 3" key="1">
    <citation type="submission" date="2021-11" db="EMBL/GenBank/DDBJ databases">
        <title>Draft genome sequence of Paenibacillus profundus YoMME, a new Gram-positive bacteria with exoelectrogenic properties.</title>
        <authorList>
            <person name="Hubenova Y."/>
            <person name="Hubenova E."/>
            <person name="Manasiev Y."/>
            <person name="Peykov S."/>
            <person name="Mitov M."/>
        </authorList>
    </citation>
    <scope>NUCLEOTIDE SEQUENCE [LARGE SCALE GENOMIC DNA]</scope>
    <source>
        <strain evidence="2 3">YoMME</strain>
    </source>
</reference>
<dbReference type="EMBL" id="JAJNBZ010000011">
    <property type="protein sequence ID" value="MCE5170626.1"/>
    <property type="molecule type" value="Genomic_DNA"/>
</dbReference>
<dbReference type="Pfam" id="PF14028">
    <property type="entry name" value="Lant_dehydr_C"/>
    <property type="match status" value="1"/>
</dbReference>
<dbReference type="Proteomes" id="UP001199916">
    <property type="component" value="Unassembled WGS sequence"/>
</dbReference>
<keyword evidence="3" id="KW-1185">Reference proteome</keyword>
<feature type="domain" description="Thiopeptide-type bacteriocin biosynthesis" evidence="1">
    <location>
        <begin position="2"/>
        <end position="232"/>
    </location>
</feature>